<dbReference type="OrthoDB" id="775972at2759"/>
<dbReference type="OMA" id="NQCHRAR"/>
<dbReference type="EnsemblMetazoa" id="Aqu2.1.00370_001">
    <property type="protein sequence ID" value="Aqu2.1.00370_001"/>
    <property type="gene ID" value="Aqu2.1.00370"/>
</dbReference>
<dbReference type="PANTHER" id="PTHR33244">
    <property type="entry name" value="INTEGRASE CATALYTIC DOMAIN-CONTAINING PROTEIN-RELATED"/>
    <property type="match status" value="1"/>
</dbReference>
<reference evidence="1" key="1">
    <citation type="submission" date="2017-05" db="UniProtKB">
        <authorList>
            <consortium name="EnsemblMetazoa"/>
        </authorList>
    </citation>
    <scope>IDENTIFICATION</scope>
</reference>
<name>A0A1X7SE90_AMPQE</name>
<proteinExistence type="predicted"/>
<sequence>MVFRATPLKQGYCPAELLMGRNLRTTLPTAETQLKPRTPDEKTVKINDKKLKESQRSSYNQCHRAREQNSFDSGALVWITDLDRQGTIVREVAPRSYSVQTFNGIIRRNRRQ</sequence>
<organism evidence="1">
    <name type="scientific">Amphimedon queenslandica</name>
    <name type="common">Sponge</name>
    <dbReference type="NCBI Taxonomy" id="400682"/>
    <lineage>
        <taxon>Eukaryota</taxon>
        <taxon>Metazoa</taxon>
        <taxon>Porifera</taxon>
        <taxon>Demospongiae</taxon>
        <taxon>Heteroscleromorpha</taxon>
        <taxon>Haplosclerida</taxon>
        <taxon>Niphatidae</taxon>
        <taxon>Amphimedon</taxon>
    </lineage>
</organism>
<dbReference type="STRING" id="400682.A0A1X7SE90"/>
<evidence type="ECO:0000313" key="1">
    <source>
        <dbReference type="EnsemblMetazoa" id="Aqu2.1.00370_001"/>
    </source>
</evidence>
<protein>
    <submittedName>
        <fullName evidence="1">Uncharacterized protein</fullName>
    </submittedName>
</protein>
<dbReference type="InParanoid" id="A0A1X7SE90"/>
<accession>A0A1X7SE90</accession>
<dbReference type="AlphaFoldDB" id="A0A1X7SE90"/>
<dbReference type="PANTHER" id="PTHR33244:SF3">
    <property type="entry name" value="PEPTIDASE A2 DOMAIN-CONTAINING PROTEIN"/>
    <property type="match status" value="1"/>
</dbReference>